<evidence type="ECO:0000313" key="5">
    <source>
        <dbReference type="RefSeq" id="XP_010498967.1"/>
    </source>
</evidence>
<feature type="region of interest" description="Disordered" evidence="1">
    <location>
        <begin position="378"/>
        <end position="433"/>
    </location>
</feature>
<gene>
    <name evidence="5" type="primary">LOC104776568</name>
</gene>
<name>A0ABM0YCK1_CAMSA</name>
<dbReference type="RefSeq" id="XP_010498967.1">
    <property type="nucleotide sequence ID" value="XM_010500665.2"/>
</dbReference>
<feature type="compositionally biased region" description="Low complexity" evidence="1">
    <location>
        <begin position="165"/>
        <end position="185"/>
    </location>
</feature>
<feature type="region of interest" description="Disordered" evidence="1">
    <location>
        <begin position="154"/>
        <end position="217"/>
    </location>
</feature>
<dbReference type="InterPro" id="IPR007679">
    <property type="entry name" value="DUF569"/>
</dbReference>
<feature type="domain" description="DUF569" evidence="2">
    <location>
        <begin position="1"/>
        <end position="144"/>
    </location>
</feature>
<dbReference type="PANTHER" id="PTHR31205:SF40">
    <property type="entry name" value="ACTIN CROSS-LINKING PROTEIN"/>
    <property type="match status" value="1"/>
</dbReference>
<evidence type="ECO:0000259" key="2">
    <source>
        <dbReference type="Pfam" id="PF04601"/>
    </source>
</evidence>
<dbReference type="Proteomes" id="UP000694864">
    <property type="component" value="Chromosome 3"/>
</dbReference>
<dbReference type="InterPro" id="IPR008999">
    <property type="entry name" value="Actin-crosslinking"/>
</dbReference>
<sequence length="515" mass="57645">MELFTKGNNVKLRSHLDKFLVADDDQETIRQSRKGDTRRAVWTVEPVVDKPNLIRLRSSHGTYLTASNKPLLLGMTGEKVIQTTSLNKLMDWQTQWEPERDGFQVKLKSWCGKWMRANGGTPPWRNSVTHDEPHTSKTKNWLIWDVINVDGSDLETMSDGDDESSVSSPVSEFGSQPGSPVSVGSTKSSISRFASLGLPMSPRWSPKPKTTSSFNQKETVPTVSAMEFFQKARAVRMRNSHNKYLTADDDEETVTQNRNGSTKNARWTVEPVRDSHHVIRLKSCYGKYLTASNERFLLGATGKKVIQLKLSRIDSSVEWEPVREGSKIKLRTRSGNYLRANGGLPPWRNSVTHDNPHLSATQDSIFWEVDVVEILIDSESKNESPKKTMMPPPPHRRPSSSPLSVSHSRTSSSLSDRSDSDSVESPPKSEGRTIYYHIADEEGHVEDETTVGYAFTFKGNSVAELTQTLREETCLEDAVVCTRSPLNGKLFPLRLQLPPNNGTLHVVLLPSSASL</sequence>
<feature type="compositionally biased region" description="Polar residues" evidence="1">
    <location>
        <begin position="208"/>
        <end position="217"/>
    </location>
</feature>
<dbReference type="PANTHER" id="PTHR31205">
    <property type="entry name" value="ACTIN CROSS-LINKING PROTEIN (DUF569)"/>
    <property type="match status" value="1"/>
</dbReference>
<protein>
    <submittedName>
        <fullName evidence="5">Uncharacterized protein LOC104776568</fullName>
    </submittedName>
</protein>
<feature type="domain" description="DUF569" evidence="2">
    <location>
        <begin position="226"/>
        <end position="367"/>
    </location>
</feature>
<reference evidence="4" key="1">
    <citation type="journal article" date="2014" name="Nat. Commun.">
        <title>The emerging biofuel crop Camelina sativa retains a highly undifferentiated hexaploid genome structure.</title>
        <authorList>
            <person name="Kagale S."/>
            <person name="Koh C."/>
            <person name="Nixon J."/>
            <person name="Bollina V."/>
            <person name="Clarke W.E."/>
            <person name="Tuteja R."/>
            <person name="Spillane C."/>
            <person name="Robinson S.J."/>
            <person name="Links M.G."/>
            <person name="Clarke C."/>
            <person name="Higgins E.E."/>
            <person name="Huebert T."/>
            <person name="Sharpe A.G."/>
            <person name="Parkin I.A."/>
        </authorList>
    </citation>
    <scope>NUCLEOTIDE SEQUENCE [LARGE SCALE GENOMIC DNA]</scope>
    <source>
        <strain evidence="4">cv. DH55</strain>
    </source>
</reference>
<dbReference type="SUPFAM" id="SSF50405">
    <property type="entry name" value="Actin-crosslinking proteins"/>
    <property type="match status" value="2"/>
</dbReference>
<evidence type="ECO:0000259" key="3">
    <source>
        <dbReference type="Pfam" id="PF22932"/>
    </source>
</evidence>
<dbReference type="GeneID" id="104776568"/>
<dbReference type="InterPro" id="IPR054726">
    <property type="entry name" value="Ubiq_DUF569-assoc"/>
</dbReference>
<dbReference type="Pfam" id="PF22932">
    <property type="entry name" value="Ubiq_DUF_assoc"/>
    <property type="match status" value="1"/>
</dbReference>
<organism evidence="4 5">
    <name type="scientific">Camelina sativa</name>
    <name type="common">False flax</name>
    <name type="synonym">Myagrum sativum</name>
    <dbReference type="NCBI Taxonomy" id="90675"/>
    <lineage>
        <taxon>Eukaryota</taxon>
        <taxon>Viridiplantae</taxon>
        <taxon>Streptophyta</taxon>
        <taxon>Embryophyta</taxon>
        <taxon>Tracheophyta</taxon>
        <taxon>Spermatophyta</taxon>
        <taxon>Magnoliopsida</taxon>
        <taxon>eudicotyledons</taxon>
        <taxon>Gunneridae</taxon>
        <taxon>Pentapetalae</taxon>
        <taxon>rosids</taxon>
        <taxon>malvids</taxon>
        <taxon>Brassicales</taxon>
        <taxon>Brassicaceae</taxon>
        <taxon>Camelineae</taxon>
        <taxon>Camelina</taxon>
    </lineage>
</organism>
<keyword evidence="4" id="KW-1185">Reference proteome</keyword>
<proteinExistence type="predicted"/>
<dbReference type="Gene3D" id="2.80.10.50">
    <property type="match status" value="2"/>
</dbReference>
<evidence type="ECO:0000313" key="4">
    <source>
        <dbReference type="Proteomes" id="UP000694864"/>
    </source>
</evidence>
<feature type="domain" description="DUF569" evidence="3">
    <location>
        <begin position="431"/>
        <end position="509"/>
    </location>
</feature>
<feature type="compositionally biased region" description="Low complexity" evidence="1">
    <location>
        <begin position="399"/>
        <end position="415"/>
    </location>
</feature>
<accession>A0ABM0YCK1</accession>
<feature type="compositionally biased region" description="Acidic residues" evidence="1">
    <location>
        <begin position="154"/>
        <end position="164"/>
    </location>
</feature>
<reference evidence="5" key="2">
    <citation type="submission" date="2025-08" db="UniProtKB">
        <authorList>
            <consortium name="RefSeq"/>
        </authorList>
    </citation>
    <scope>IDENTIFICATION</scope>
    <source>
        <tissue evidence="5">Leaf</tissue>
    </source>
</reference>
<dbReference type="Pfam" id="PF04601">
    <property type="entry name" value="DUF569"/>
    <property type="match status" value="2"/>
</dbReference>
<dbReference type="CDD" id="cd23340">
    <property type="entry name" value="beta-trefoil_FSCN_ACP-like"/>
    <property type="match status" value="2"/>
</dbReference>
<evidence type="ECO:0000256" key="1">
    <source>
        <dbReference type="SAM" id="MobiDB-lite"/>
    </source>
</evidence>